<dbReference type="Pfam" id="PF14224">
    <property type="entry name" value="DUF4331"/>
    <property type="match status" value="1"/>
</dbReference>
<feature type="chain" id="PRO_5038635991" evidence="1">
    <location>
        <begin position="21"/>
        <end position="434"/>
    </location>
</feature>
<comment type="caution">
    <text evidence="2">The sequence shown here is derived from an EMBL/GenBank/DDBJ whole genome shotgun (WGS) entry which is preliminary data.</text>
</comment>
<feature type="signal peptide" evidence="1">
    <location>
        <begin position="1"/>
        <end position="20"/>
    </location>
</feature>
<evidence type="ECO:0000313" key="2">
    <source>
        <dbReference type="EMBL" id="MBO2449638.1"/>
    </source>
</evidence>
<dbReference type="Proteomes" id="UP000669179">
    <property type="component" value="Unassembled WGS sequence"/>
</dbReference>
<organism evidence="2 3">
    <name type="scientific">Actinomadura barringtoniae</name>
    <dbReference type="NCBI Taxonomy" id="1427535"/>
    <lineage>
        <taxon>Bacteria</taxon>
        <taxon>Bacillati</taxon>
        <taxon>Actinomycetota</taxon>
        <taxon>Actinomycetes</taxon>
        <taxon>Streptosporangiales</taxon>
        <taxon>Thermomonosporaceae</taxon>
        <taxon>Actinomadura</taxon>
    </lineage>
</organism>
<gene>
    <name evidence="2" type="ORF">J4573_21230</name>
</gene>
<dbReference type="EMBL" id="JAGEOJ010000008">
    <property type="protein sequence ID" value="MBO2449638.1"/>
    <property type="molecule type" value="Genomic_DNA"/>
</dbReference>
<dbReference type="InterPro" id="IPR025566">
    <property type="entry name" value="DUF4331"/>
</dbReference>
<dbReference type="AlphaFoldDB" id="A0A939PC19"/>
<protein>
    <submittedName>
        <fullName evidence="2">DUF4331 domain-containing protein</fullName>
    </submittedName>
</protein>
<dbReference type="RefSeq" id="WP_208257516.1">
    <property type="nucleotide sequence ID" value="NZ_JAGEOJ010000008.1"/>
</dbReference>
<keyword evidence="3" id="KW-1185">Reference proteome</keyword>
<proteinExistence type="predicted"/>
<keyword evidence="1" id="KW-0732">Signal</keyword>
<evidence type="ECO:0000313" key="3">
    <source>
        <dbReference type="Proteomes" id="UP000669179"/>
    </source>
</evidence>
<evidence type="ECO:0000256" key="1">
    <source>
        <dbReference type="SAM" id="SignalP"/>
    </source>
</evidence>
<accession>A0A939PC19</accession>
<reference evidence="2" key="1">
    <citation type="submission" date="2021-03" db="EMBL/GenBank/DDBJ databases">
        <authorList>
            <person name="Kanchanasin P."/>
            <person name="Saeng-In P."/>
            <person name="Phongsopitanun W."/>
            <person name="Yuki M."/>
            <person name="Kudo T."/>
            <person name="Ohkuma M."/>
            <person name="Tanasupawat S."/>
        </authorList>
    </citation>
    <scope>NUCLEOTIDE SEQUENCE</scope>
    <source>
        <strain evidence="2">GKU 128</strain>
    </source>
</reference>
<name>A0A939PC19_9ACTN</name>
<sequence length="434" mass="46463">MKVLLTSTIACATAASALTAGLLAGPGIEISQASSHVDAPRLIADPQMDGSDLYAHTCPDDPASVCLIADYTPAQHGAGRPFADDARYEIHIDQNGDGAPDLTYRWTFEKPDARDAQHYTLEEIPKGAKPRTLITNAVAPLSRYGAAEARAAAVEHLPGGGRTLAFKAADPFFSNSNIVGLALTGTTLVPPIDLIQALNGNVNALALQIPKSHLALKGDPTRNPVIGVSTTAARRTMTLDKSPETYPQMSRLGNPSVDVLTFFSMGEQINSMSASQIARDHAFAKFVTEPGAPKLIAGQHYGFEVPQTPRKDLWQTYLTGIAKSTGPIQRDLNSPTLNRDADPDQIVPADELRLNMTTPPTPSPNRFGLLENDPQGFPNGRRINDDIQTSLVRMLMGEPLTDGAPSLVMGQNNQVTGPKEPVTRQFPYLAVPHA</sequence>